<dbReference type="EMBL" id="GBXM01057537">
    <property type="protein sequence ID" value="JAH51040.1"/>
    <property type="molecule type" value="Transcribed_RNA"/>
</dbReference>
<organism evidence="1">
    <name type="scientific">Anguilla anguilla</name>
    <name type="common">European freshwater eel</name>
    <name type="synonym">Muraena anguilla</name>
    <dbReference type="NCBI Taxonomy" id="7936"/>
    <lineage>
        <taxon>Eukaryota</taxon>
        <taxon>Metazoa</taxon>
        <taxon>Chordata</taxon>
        <taxon>Craniata</taxon>
        <taxon>Vertebrata</taxon>
        <taxon>Euteleostomi</taxon>
        <taxon>Actinopterygii</taxon>
        <taxon>Neopterygii</taxon>
        <taxon>Teleostei</taxon>
        <taxon>Anguilliformes</taxon>
        <taxon>Anguillidae</taxon>
        <taxon>Anguilla</taxon>
    </lineage>
</organism>
<dbReference type="AlphaFoldDB" id="A0A0E9TDQ5"/>
<proteinExistence type="predicted"/>
<accession>A0A0E9TDQ5</accession>
<reference evidence="1" key="1">
    <citation type="submission" date="2014-11" db="EMBL/GenBank/DDBJ databases">
        <authorList>
            <person name="Amaro Gonzalez C."/>
        </authorList>
    </citation>
    <scope>NUCLEOTIDE SEQUENCE</scope>
</reference>
<protein>
    <submittedName>
        <fullName evidence="1">Uncharacterized protein</fullName>
    </submittedName>
</protein>
<sequence length="73" mass="8617">MHRSYTSCSSRKACILMLWVVHVCTTPLLCNNYPLLILFVETISYGQLQLDTISHQAQRAYKIFKKLYVHLQW</sequence>
<evidence type="ECO:0000313" key="1">
    <source>
        <dbReference type="EMBL" id="JAH51040.1"/>
    </source>
</evidence>
<reference evidence="1" key="2">
    <citation type="journal article" date="2015" name="Fish Shellfish Immunol.">
        <title>Early steps in the European eel (Anguilla anguilla)-Vibrio vulnificus interaction in the gills: Role of the RtxA13 toxin.</title>
        <authorList>
            <person name="Callol A."/>
            <person name="Pajuelo D."/>
            <person name="Ebbesson L."/>
            <person name="Teles M."/>
            <person name="MacKenzie S."/>
            <person name="Amaro C."/>
        </authorList>
    </citation>
    <scope>NUCLEOTIDE SEQUENCE</scope>
</reference>
<name>A0A0E9TDQ5_ANGAN</name>